<keyword evidence="2 3" id="KW-0808">Transferase</keyword>
<sequence length="201" mass="21300">MTLHPDFRRGSAAPTPTGRVFEHRRIWTLDTDTHAYACRRLAAATRELGQISTVIGIAHGGLFPSRIIADALGLAAHRITARHNATDAAFLPATGNVACDISTLPAALRTPDGLAGTVLLVDDICGTGATLDAVTTALTPWTTPGTRLLTATLCRNLGATRVPDLYCWDVADWVAFPWEPAPPHDAHLEGLSGPAEVILRG</sequence>
<name>A0A221W6H9_9PSEU</name>
<dbReference type="EMBL" id="CP022521">
    <property type="protein sequence ID" value="ASO21570.1"/>
    <property type="molecule type" value="Genomic_DNA"/>
</dbReference>
<gene>
    <name evidence="3" type="ORF">AHOG_19760</name>
</gene>
<dbReference type="Gene3D" id="3.40.50.2020">
    <property type="match status" value="1"/>
</dbReference>
<organism evidence="3 4">
    <name type="scientific">Actinoalloteichus hoggarensis</name>
    <dbReference type="NCBI Taxonomy" id="1470176"/>
    <lineage>
        <taxon>Bacteria</taxon>
        <taxon>Bacillati</taxon>
        <taxon>Actinomycetota</taxon>
        <taxon>Actinomycetes</taxon>
        <taxon>Pseudonocardiales</taxon>
        <taxon>Pseudonocardiaceae</taxon>
        <taxon>Actinoalloteichus</taxon>
    </lineage>
</organism>
<dbReference type="Proteomes" id="UP000204221">
    <property type="component" value="Chromosome"/>
</dbReference>
<dbReference type="PANTHER" id="PTHR43363:SF1">
    <property type="entry name" value="HYPOXANTHINE-GUANINE PHOSPHORIBOSYLTRANSFERASE"/>
    <property type="match status" value="1"/>
</dbReference>
<evidence type="ECO:0000256" key="1">
    <source>
        <dbReference type="ARBA" id="ARBA00022676"/>
    </source>
</evidence>
<proteinExistence type="predicted"/>
<dbReference type="SUPFAM" id="SSF53271">
    <property type="entry name" value="PRTase-like"/>
    <property type="match status" value="1"/>
</dbReference>
<evidence type="ECO:0000313" key="4">
    <source>
        <dbReference type="Proteomes" id="UP000204221"/>
    </source>
</evidence>
<reference evidence="3 4" key="1">
    <citation type="submission" date="2017-07" db="EMBL/GenBank/DDBJ databases">
        <title>Complete genome sequence of Actinoalloteichus hoggarensis DSM 45943, type strain of Actinoalloteichus hoggarensis.</title>
        <authorList>
            <person name="Ruckert C."/>
            <person name="Nouioui I."/>
            <person name="Willmese J."/>
            <person name="van Wezel G."/>
            <person name="Klenk H.-P."/>
            <person name="Kalinowski J."/>
            <person name="Zotchev S.B."/>
        </authorList>
    </citation>
    <scope>NUCLEOTIDE SEQUENCE [LARGE SCALE GENOMIC DNA]</scope>
    <source>
        <strain evidence="3 4">DSM 45943</strain>
    </source>
</reference>
<dbReference type="PANTHER" id="PTHR43363">
    <property type="entry name" value="HYPOXANTHINE PHOSPHORIBOSYLTRANSFERASE"/>
    <property type="match status" value="1"/>
</dbReference>
<evidence type="ECO:0000256" key="2">
    <source>
        <dbReference type="ARBA" id="ARBA00022679"/>
    </source>
</evidence>
<keyword evidence="1 3" id="KW-0328">Glycosyltransferase</keyword>
<evidence type="ECO:0000313" key="3">
    <source>
        <dbReference type="EMBL" id="ASO21570.1"/>
    </source>
</evidence>
<dbReference type="InterPro" id="IPR029057">
    <property type="entry name" value="PRTase-like"/>
</dbReference>
<dbReference type="CDD" id="cd06223">
    <property type="entry name" value="PRTases_typeI"/>
    <property type="match status" value="1"/>
</dbReference>
<accession>A0A221W6H9</accession>
<dbReference type="RefSeq" id="WP_093942687.1">
    <property type="nucleotide sequence ID" value="NZ_CP022521.1"/>
</dbReference>
<dbReference type="GO" id="GO:0016757">
    <property type="term" value="F:glycosyltransferase activity"/>
    <property type="evidence" value="ECO:0007669"/>
    <property type="project" value="UniProtKB-KW"/>
</dbReference>
<dbReference type="KEGG" id="ahg:AHOG_19760"/>
<dbReference type="AlphaFoldDB" id="A0A221W6H9"/>
<protein>
    <submittedName>
        <fullName evidence="3">Xanthine-guanine phosphoribosyltransferase</fullName>
    </submittedName>
</protein>
<dbReference type="Pfam" id="PF00156">
    <property type="entry name" value="Pribosyltran"/>
    <property type="match status" value="1"/>
</dbReference>
<dbReference type="InterPro" id="IPR000836">
    <property type="entry name" value="PRTase_dom"/>
</dbReference>
<dbReference type="OrthoDB" id="307631at2"/>
<keyword evidence="4" id="KW-1185">Reference proteome</keyword>